<dbReference type="GO" id="GO:0005576">
    <property type="term" value="C:extracellular region"/>
    <property type="evidence" value="ECO:0007669"/>
    <property type="project" value="UniProtKB-SubCell"/>
</dbReference>
<reference evidence="6" key="2">
    <citation type="submission" date="2015-01" db="EMBL/GenBank/DDBJ databases">
        <title>Evolutionary Origins and Diversification of the Mycorrhizal Mutualists.</title>
        <authorList>
            <consortium name="DOE Joint Genome Institute"/>
            <consortium name="Mycorrhizal Genomics Consortium"/>
            <person name="Kohler A."/>
            <person name="Kuo A."/>
            <person name="Nagy L.G."/>
            <person name="Floudas D."/>
            <person name="Copeland A."/>
            <person name="Barry K.W."/>
            <person name="Cichocki N."/>
            <person name="Veneault-Fourrey C."/>
            <person name="LaButti K."/>
            <person name="Lindquist E.A."/>
            <person name="Lipzen A."/>
            <person name="Lundell T."/>
            <person name="Morin E."/>
            <person name="Murat C."/>
            <person name="Riley R."/>
            <person name="Ohm R."/>
            <person name="Sun H."/>
            <person name="Tunlid A."/>
            <person name="Henrissat B."/>
            <person name="Grigoriev I.V."/>
            <person name="Hibbett D.S."/>
            <person name="Martin F."/>
        </authorList>
    </citation>
    <scope>NUCLEOTIDE SEQUENCE [LARGE SCALE GENOMIC DNA]</scope>
    <source>
        <strain evidence="6">MUT 4182</strain>
    </source>
</reference>
<dbReference type="Proteomes" id="UP000054248">
    <property type="component" value="Unassembled WGS sequence"/>
</dbReference>
<protein>
    <recommendedName>
        <fullName evidence="2">AA9 family lytic polysaccharide monooxygenase</fullName>
        <ecNumber evidence="2">1.14.99.56</ecNumber>
    </recommendedName>
    <alternativeName>
        <fullName evidence="2">Endo-beta-1,4-glucanase</fullName>
    </alternativeName>
    <alternativeName>
        <fullName evidence="2">Glycosyl hydrolase 61 family protein</fullName>
    </alternativeName>
</protein>
<keyword evidence="3" id="KW-0732">Signal</keyword>
<dbReference type="Pfam" id="PF03443">
    <property type="entry name" value="AA9"/>
    <property type="match status" value="1"/>
</dbReference>
<dbReference type="AlphaFoldDB" id="A0A0C3MLI7"/>
<dbReference type="GO" id="GO:0030245">
    <property type="term" value="P:cellulose catabolic process"/>
    <property type="evidence" value="ECO:0007669"/>
    <property type="project" value="UniProtKB-UniRule"/>
</dbReference>
<dbReference type="PANTHER" id="PTHR33353:SF19">
    <property type="entry name" value="GLYCOSYLHYDROLASE FAMILY 61-8 PROTEIN"/>
    <property type="match status" value="1"/>
</dbReference>
<dbReference type="STRING" id="1051891.A0A0C3MLI7"/>
<dbReference type="GO" id="GO:0008810">
    <property type="term" value="F:cellulase activity"/>
    <property type="evidence" value="ECO:0007669"/>
    <property type="project" value="UniProtKB-UniRule"/>
</dbReference>
<feature type="domain" description="Auxiliary Activity family 9 catalytic" evidence="4">
    <location>
        <begin position="20"/>
        <end position="219"/>
    </location>
</feature>
<keyword evidence="2" id="KW-0624">Polysaccharide degradation</keyword>
<keyword evidence="2" id="KW-0964">Secreted</keyword>
<comment type="domain">
    <text evidence="2">Has a modular structure: an endo-beta-1,4-glucanase catalytic module at the N-terminus, a linker rich in serines and threonines, and a C-terminal carbohydrate-binding module (CBM).</text>
</comment>
<dbReference type="OrthoDB" id="4849160at2759"/>
<dbReference type="CDD" id="cd21175">
    <property type="entry name" value="LPMO_AA9"/>
    <property type="match status" value="1"/>
</dbReference>
<keyword evidence="2" id="KW-0136">Cellulose degradation</keyword>
<keyword evidence="1 2" id="KW-1015">Disulfide bond</keyword>
<gene>
    <name evidence="5" type="ORF">M407DRAFT_3260</name>
</gene>
<dbReference type="EC" id="1.14.99.56" evidence="2"/>
<evidence type="ECO:0000313" key="5">
    <source>
        <dbReference type="EMBL" id="KIO34567.1"/>
    </source>
</evidence>
<dbReference type="HOGENOM" id="CLU_031730_1_1_1"/>
<dbReference type="InterPro" id="IPR049892">
    <property type="entry name" value="AA9"/>
</dbReference>
<evidence type="ECO:0000313" key="6">
    <source>
        <dbReference type="Proteomes" id="UP000054248"/>
    </source>
</evidence>
<evidence type="ECO:0000256" key="2">
    <source>
        <dbReference type="RuleBase" id="RU368122"/>
    </source>
</evidence>
<comment type="catalytic activity">
    <reaction evidence="2">
        <text>[(1-&gt;4)-beta-D-glucosyl]n+m + reduced acceptor + O2 = 4-dehydro-beta-D-glucosyl-[(1-&gt;4)-beta-D-glucosyl]n-1 + [(1-&gt;4)-beta-D-glucosyl]m + acceptor + H2O.</text>
        <dbReference type="EC" id="1.14.99.56"/>
    </reaction>
</comment>
<accession>A0A0C3MLI7</accession>
<sequence length="262" mass="28403">MFKLSAVAVTLAAASHVLAHGGVLSYSWGGQWYWGFKPYNTPTGQVTIQREWDTYDPIQDATAATIACNNAGTALPSGQQLTATAAAGTAITAYWNNPWPHPYGPMLTYMANCNGSCDSANAKDLSWFKIDESGLISGTVATGYWGSGKMIDNNNTWTSTIPSCIPAGNYLLRFETIALHSQPAQWYPECAQLTVTGGGSTVPANTCKFPGCYSNSDPGRRRLKPPVVSETPLRLYPEHPIFHPLCQKRWRHQPNASVSATL</sequence>
<feature type="chain" id="PRO_5002175951" description="AA9 family lytic polysaccharide monooxygenase" evidence="3">
    <location>
        <begin position="20"/>
        <end position="262"/>
    </location>
</feature>
<dbReference type="PANTHER" id="PTHR33353">
    <property type="entry name" value="PUTATIVE (AFU_ORTHOLOGUE AFUA_1G12560)-RELATED"/>
    <property type="match status" value="1"/>
</dbReference>
<dbReference type="InterPro" id="IPR005103">
    <property type="entry name" value="AA9_LPMO"/>
</dbReference>
<feature type="signal peptide" evidence="3">
    <location>
        <begin position="1"/>
        <end position="19"/>
    </location>
</feature>
<keyword evidence="5" id="KW-0378">Hydrolase</keyword>
<dbReference type="Gene3D" id="2.70.50.70">
    <property type="match status" value="1"/>
</dbReference>
<evidence type="ECO:0000259" key="4">
    <source>
        <dbReference type="Pfam" id="PF03443"/>
    </source>
</evidence>
<dbReference type="GO" id="GO:0030248">
    <property type="term" value="F:cellulose binding"/>
    <property type="evidence" value="ECO:0007669"/>
    <property type="project" value="UniProtKB-UniRule"/>
</dbReference>
<evidence type="ECO:0000256" key="1">
    <source>
        <dbReference type="ARBA" id="ARBA00023157"/>
    </source>
</evidence>
<name>A0A0C3MLI7_9AGAM</name>
<reference evidence="5 6" key="1">
    <citation type="submission" date="2014-04" db="EMBL/GenBank/DDBJ databases">
        <authorList>
            <consortium name="DOE Joint Genome Institute"/>
            <person name="Kuo A."/>
            <person name="Girlanda M."/>
            <person name="Perotto S."/>
            <person name="Kohler A."/>
            <person name="Nagy L.G."/>
            <person name="Floudas D."/>
            <person name="Copeland A."/>
            <person name="Barry K.W."/>
            <person name="Cichocki N."/>
            <person name="Veneault-Fourrey C."/>
            <person name="LaButti K."/>
            <person name="Lindquist E.A."/>
            <person name="Lipzen A."/>
            <person name="Lundell T."/>
            <person name="Morin E."/>
            <person name="Murat C."/>
            <person name="Sun H."/>
            <person name="Tunlid A."/>
            <person name="Henrissat B."/>
            <person name="Grigoriev I.V."/>
            <person name="Hibbett D.S."/>
            <person name="Martin F."/>
            <person name="Nordberg H.P."/>
            <person name="Cantor M.N."/>
            <person name="Hua S.X."/>
        </authorList>
    </citation>
    <scope>NUCLEOTIDE SEQUENCE [LARGE SCALE GENOMIC DNA]</scope>
    <source>
        <strain evidence="5 6">MUT 4182</strain>
    </source>
</reference>
<comment type="function">
    <text evidence="2">Lytic polysaccharide monooxygenase (LMPO) that depolymerizes crystalline and amorphous polysaccharides via the oxidation of scissile alpha- or beta-(1-4)-glycosidic bonds, yielding C1 and/or C4 oxidation products. Catalysis by LPMOs requires the reduction of the active-site copper from Cu(II) to Cu(I) by a reducing agent and H(2)O(2) or O(2) as a cosubstrate.</text>
</comment>
<evidence type="ECO:0000256" key="3">
    <source>
        <dbReference type="SAM" id="SignalP"/>
    </source>
</evidence>
<keyword evidence="6" id="KW-1185">Reference proteome</keyword>
<keyword evidence="2" id="KW-0119">Carbohydrate metabolism</keyword>
<organism evidence="5 6">
    <name type="scientific">Tulasnella calospora MUT 4182</name>
    <dbReference type="NCBI Taxonomy" id="1051891"/>
    <lineage>
        <taxon>Eukaryota</taxon>
        <taxon>Fungi</taxon>
        <taxon>Dikarya</taxon>
        <taxon>Basidiomycota</taxon>
        <taxon>Agaricomycotina</taxon>
        <taxon>Agaricomycetes</taxon>
        <taxon>Cantharellales</taxon>
        <taxon>Tulasnellaceae</taxon>
        <taxon>Tulasnella</taxon>
    </lineage>
</organism>
<proteinExistence type="predicted"/>
<dbReference type="EMBL" id="KN822942">
    <property type="protein sequence ID" value="KIO34567.1"/>
    <property type="molecule type" value="Genomic_DNA"/>
</dbReference>
<comment type="subcellular location">
    <subcellularLocation>
        <location evidence="2">Secreted</location>
    </subcellularLocation>
</comment>